<dbReference type="AlphaFoldDB" id="A0A6N2N188"/>
<proteinExistence type="predicted"/>
<evidence type="ECO:0000313" key="2">
    <source>
        <dbReference type="EMBL" id="VFU54545.1"/>
    </source>
</evidence>
<organism evidence="2">
    <name type="scientific">Salix viminalis</name>
    <name type="common">Common osier</name>
    <name type="synonym">Basket willow</name>
    <dbReference type="NCBI Taxonomy" id="40686"/>
    <lineage>
        <taxon>Eukaryota</taxon>
        <taxon>Viridiplantae</taxon>
        <taxon>Streptophyta</taxon>
        <taxon>Embryophyta</taxon>
        <taxon>Tracheophyta</taxon>
        <taxon>Spermatophyta</taxon>
        <taxon>Magnoliopsida</taxon>
        <taxon>eudicotyledons</taxon>
        <taxon>Gunneridae</taxon>
        <taxon>Pentapetalae</taxon>
        <taxon>rosids</taxon>
        <taxon>fabids</taxon>
        <taxon>Malpighiales</taxon>
        <taxon>Salicaceae</taxon>
        <taxon>Saliceae</taxon>
        <taxon>Salix</taxon>
    </lineage>
</organism>
<dbReference type="PANTHER" id="PTHR37767">
    <property type="entry name" value="HYDROXYPROLINE-RICH GLYCOPROTEIN FAMILY PROTEIN"/>
    <property type="match status" value="1"/>
</dbReference>
<sequence>MHEQDQLFTSEWLIWKCHRILEEKHVIRQQKSVPFLWAGVAKKEWKPESHKHQEDDSSGENFGDEQGMFNSDLESFSFKTDDSFCSAPSLLASPVAIFTAVSVQETSPTDDIIC</sequence>
<feature type="region of interest" description="Disordered" evidence="1">
    <location>
        <begin position="44"/>
        <end position="68"/>
    </location>
</feature>
<gene>
    <name evidence="2" type="ORF">SVIM_LOCUS381920</name>
</gene>
<protein>
    <submittedName>
        <fullName evidence="2">Uncharacterized protein</fullName>
    </submittedName>
</protein>
<evidence type="ECO:0000256" key="1">
    <source>
        <dbReference type="SAM" id="MobiDB-lite"/>
    </source>
</evidence>
<accession>A0A6N2N188</accession>
<dbReference type="EMBL" id="CAADRP010001841">
    <property type="protein sequence ID" value="VFU54545.1"/>
    <property type="molecule type" value="Genomic_DNA"/>
</dbReference>
<feature type="compositionally biased region" description="Basic and acidic residues" evidence="1">
    <location>
        <begin position="44"/>
        <end position="55"/>
    </location>
</feature>
<name>A0A6N2N188_SALVM</name>
<dbReference type="PANTHER" id="PTHR37767:SF1">
    <property type="entry name" value="HYDROXYPROLINE-RICH GLYCOPROTEIN FAMILY PROTEIN"/>
    <property type="match status" value="1"/>
</dbReference>
<reference evidence="2" key="1">
    <citation type="submission" date="2019-03" db="EMBL/GenBank/DDBJ databases">
        <authorList>
            <person name="Mank J."/>
            <person name="Almeida P."/>
        </authorList>
    </citation>
    <scope>NUCLEOTIDE SEQUENCE</scope>
    <source>
        <strain evidence="2">78183</strain>
    </source>
</reference>